<dbReference type="Pfam" id="PF00300">
    <property type="entry name" value="His_Phos_1"/>
    <property type="match status" value="1"/>
</dbReference>
<dbReference type="OrthoDB" id="9781415at2"/>
<feature type="binding site" evidence="4">
    <location>
        <begin position="19"/>
        <end position="26"/>
    </location>
    <ligand>
        <name>substrate</name>
    </ligand>
</feature>
<dbReference type="RefSeq" id="WP_054521533.1">
    <property type="nucleotide sequence ID" value="NZ_LGKO01000004.1"/>
</dbReference>
<dbReference type="InterPro" id="IPR051695">
    <property type="entry name" value="Phosphoglycerate_Mutase"/>
</dbReference>
<keyword evidence="6" id="KW-1185">Reference proteome</keyword>
<evidence type="ECO:0000256" key="1">
    <source>
        <dbReference type="ARBA" id="ARBA00022801"/>
    </source>
</evidence>
<dbReference type="InterPro" id="IPR013078">
    <property type="entry name" value="His_Pase_superF_clade-1"/>
</dbReference>
<proteinExistence type="predicted"/>
<protein>
    <recommendedName>
        <fullName evidence="2">Alpha-ribazole phosphatase</fullName>
        <ecNumber evidence="2">3.1.3.73</ecNumber>
    </recommendedName>
</protein>
<sequence>MVVPESRCHPTQCEIWAVRHGQTDWNLEGRYQGQTDIPLNATGIEQAKRLAATLDGYRFAAIYSSDLKRAHETALILAARIQCPVIVDPRLREIHQGEWEGMQFSEVVARFPAHLAQRQEQPLHARPPGGESVLEVAQRIATAANEIASRHSGQRVLLVSHGLAIATLIVQASQLPFERVFSLIPENASITVVCWPPQSNGHQPHPSL</sequence>
<dbReference type="AlphaFoldDB" id="A0A0P6XVH9"/>
<evidence type="ECO:0000313" key="5">
    <source>
        <dbReference type="EMBL" id="KPL83140.1"/>
    </source>
</evidence>
<dbReference type="EC" id="3.1.3.73" evidence="2"/>
<gene>
    <name evidence="5" type="ORF">SE15_07695</name>
</gene>
<dbReference type="Proteomes" id="UP000050544">
    <property type="component" value="Unassembled WGS sequence"/>
</dbReference>
<organism evidence="5 6">
    <name type="scientific">Thermanaerothrix daxensis</name>
    <dbReference type="NCBI Taxonomy" id="869279"/>
    <lineage>
        <taxon>Bacteria</taxon>
        <taxon>Bacillati</taxon>
        <taxon>Chloroflexota</taxon>
        <taxon>Anaerolineae</taxon>
        <taxon>Anaerolineales</taxon>
        <taxon>Anaerolineaceae</taxon>
        <taxon>Thermanaerothrix</taxon>
    </lineage>
</organism>
<dbReference type="EMBL" id="LGKO01000004">
    <property type="protein sequence ID" value="KPL83140.1"/>
    <property type="molecule type" value="Genomic_DNA"/>
</dbReference>
<dbReference type="GO" id="GO:0045820">
    <property type="term" value="P:negative regulation of glycolytic process"/>
    <property type="evidence" value="ECO:0007669"/>
    <property type="project" value="TreeGrafter"/>
</dbReference>
<evidence type="ECO:0000256" key="3">
    <source>
        <dbReference type="PIRSR" id="PIRSR613078-1"/>
    </source>
</evidence>
<name>A0A0P6XVH9_9CHLR</name>
<evidence type="ECO:0000313" key="6">
    <source>
        <dbReference type="Proteomes" id="UP000050544"/>
    </source>
</evidence>
<dbReference type="GO" id="GO:0009236">
    <property type="term" value="P:cobalamin biosynthetic process"/>
    <property type="evidence" value="ECO:0007669"/>
    <property type="project" value="UniProtKB-UniRule"/>
</dbReference>
<dbReference type="Gene3D" id="3.40.50.1240">
    <property type="entry name" value="Phosphoglycerate mutase-like"/>
    <property type="match status" value="1"/>
</dbReference>
<dbReference type="PANTHER" id="PTHR46517:SF1">
    <property type="entry name" value="FRUCTOSE-2,6-BISPHOSPHATASE TIGAR"/>
    <property type="match status" value="1"/>
</dbReference>
<comment type="caution">
    <text evidence="5">The sequence shown here is derived from an EMBL/GenBank/DDBJ whole genome shotgun (WGS) entry which is preliminary data.</text>
</comment>
<dbReference type="InterPro" id="IPR029033">
    <property type="entry name" value="His_PPase_superfam"/>
</dbReference>
<dbReference type="InterPro" id="IPR017578">
    <property type="entry name" value="Ribazole_CobC"/>
</dbReference>
<dbReference type="GO" id="GO:0004331">
    <property type="term" value="F:fructose-2,6-bisphosphate 2-phosphatase activity"/>
    <property type="evidence" value="ECO:0007669"/>
    <property type="project" value="TreeGrafter"/>
</dbReference>
<keyword evidence="1" id="KW-0378">Hydrolase</keyword>
<evidence type="ECO:0000256" key="2">
    <source>
        <dbReference type="NCBIfam" id="TIGR03162"/>
    </source>
</evidence>
<dbReference type="GO" id="GO:0043755">
    <property type="term" value="F:alpha-ribazole phosphatase activity"/>
    <property type="evidence" value="ECO:0007669"/>
    <property type="project" value="UniProtKB-UniRule"/>
</dbReference>
<feature type="binding site" evidence="4">
    <location>
        <position position="69"/>
    </location>
    <ligand>
        <name>substrate</name>
    </ligand>
</feature>
<dbReference type="STRING" id="869279.SE15_07695"/>
<accession>A0A0P6XVH9</accession>
<dbReference type="GO" id="GO:0005829">
    <property type="term" value="C:cytosol"/>
    <property type="evidence" value="ECO:0007669"/>
    <property type="project" value="TreeGrafter"/>
</dbReference>
<dbReference type="GO" id="GO:0043456">
    <property type="term" value="P:regulation of pentose-phosphate shunt"/>
    <property type="evidence" value="ECO:0007669"/>
    <property type="project" value="TreeGrafter"/>
</dbReference>
<feature type="active site" description="Tele-phosphohistidine intermediate" evidence="3">
    <location>
        <position position="20"/>
    </location>
</feature>
<dbReference type="SMART" id="SM00855">
    <property type="entry name" value="PGAM"/>
    <property type="match status" value="1"/>
</dbReference>
<dbReference type="PANTHER" id="PTHR46517">
    <property type="entry name" value="FRUCTOSE-2,6-BISPHOSPHATASE TIGAR"/>
    <property type="match status" value="1"/>
</dbReference>
<dbReference type="SUPFAM" id="SSF53254">
    <property type="entry name" value="Phosphoglycerate mutase-like"/>
    <property type="match status" value="1"/>
</dbReference>
<feature type="active site" description="Proton donor/acceptor" evidence="3">
    <location>
        <position position="93"/>
    </location>
</feature>
<dbReference type="CDD" id="cd07067">
    <property type="entry name" value="HP_PGM_like"/>
    <property type="match status" value="1"/>
</dbReference>
<evidence type="ECO:0000256" key="4">
    <source>
        <dbReference type="PIRSR" id="PIRSR613078-2"/>
    </source>
</evidence>
<dbReference type="NCBIfam" id="TIGR03162">
    <property type="entry name" value="ribazole_cobC"/>
    <property type="match status" value="1"/>
</dbReference>
<reference evidence="5 6" key="1">
    <citation type="submission" date="2015-07" db="EMBL/GenBank/DDBJ databases">
        <title>Whole genome sequence of Thermanaerothrix daxensis DSM 23592.</title>
        <authorList>
            <person name="Hemp J."/>
            <person name="Ward L.M."/>
            <person name="Pace L.A."/>
            <person name="Fischer W.W."/>
        </authorList>
    </citation>
    <scope>NUCLEOTIDE SEQUENCE [LARGE SCALE GENOMIC DNA]</scope>
    <source>
        <strain evidence="5 6">GNS-1</strain>
    </source>
</reference>